<dbReference type="PANTHER" id="PTHR46067">
    <property type="entry name" value="ACYL-COA N-ACYLTRANSFERASES (NAT) SUPERFAMILY PROTEIN"/>
    <property type="match status" value="1"/>
</dbReference>
<sequence length="190" mass="21841">MDETCSKIQSEDDDQVRKQQEESCETITLRPMELSDVDDFMVWVTDDRVSKYCLWDTYTSKDQAIDFIKNRAIPHPWLKAICTNNRAIGTISVTPNSGNDKCRAELGYVLAHSFWGKGIMTKAVEMVISTIFEEWPYLERVEALVDVDNIGSQRVLEKAGFQREGVLRKYIFSKGSCRDLVMFSFLSSDR</sequence>
<dbReference type="Pfam" id="PF13302">
    <property type="entry name" value="Acetyltransf_3"/>
    <property type="match status" value="1"/>
</dbReference>
<evidence type="ECO:0000259" key="1">
    <source>
        <dbReference type="PROSITE" id="PS51186"/>
    </source>
</evidence>
<gene>
    <name evidence="2" type="ORF">OLC1_LOCUS8922</name>
</gene>
<proteinExistence type="predicted"/>
<reference evidence="2" key="1">
    <citation type="submission" date="2023-03" db="EMBL/GenBank/DDBJ databases">
        <authorList>
            <person name="Julca I."/>
        </authorList>
    </citation>
    <scope>NUCLEOTIDE SEQUENCE</scope>
</reference>
<evidence type="ECO:0000313" key="2">
    <source>
        <dbReference type="EMBL" id="CAI9098789.1"/>
    </source>
</evidence>
<dbReference type="Proteomes" id="UP001161247">
    <property type="component" value="Chromosome 3"/>
</dbReference>
<dbReference type="AlphaFoldDB" id="A0AAV1CT42"/>
<dbReference type="InterPro" id="IPR000182">
    <property type="entry name" value="GNAT_dom"/>
</dbReference>
<organism evidence="2 3">
    <name type="scientific">Oldenlandia corymbosa var. corymbosa</name>
    <dbReference type="NCBI Taxonomy" id="529605"/>
    <lineage>
        <taxon>Eukaryota</taxon>
        <taxon>Viridiplantae</taxon>
        <taxon>Streptophyta</taxon>
        <taxon>Embryophyta</taxon>
        <taxon>Tracheophyta</taxon>
        <taxon>Spermatophyta</taxon>
        <taxon>Magnoliopsida</taxon>
        <taxon>eudicotyledons</taxon>
        <taxon>Gunneridae</taxon>
        <taxon>Pentapetalae</taxon>
        <taxon>asterids</taxon>
        <taxon>lamiids</taxon>
        <taxon>Gentianales</taxon>
        <taxon>Rubiaceae</taxon>
        <taxon>Rubioideae</taxon>
        <taxon>Spermacoceae</taxon>
        <taxon>Hedyotis-Oldenlandia complex</taxon>
        <taxon>Oldenlandia</taxon>
    </lineage>
</organism>
<dbReference type="InterPro" id="IPR016181">
    <property type="entry name" value="Acyl_CoA_acyltransferase"/>
</dbReference>
<keyword evidence="3" id="KW-1185">Reference proteome</keyword>
<name>A0AAV1CT42_OLDCO</name>
<dbReference type="Gene3D" id="3.40.630.30">
    <property type="match status" value="1"/>
</dbReference>
<dbReference type="SUPFAM" id="SSF55729">
    <property type="entry name" value="Acyl-CoA N-acyltransferases (Nat)"/>
    <property type="match status" value="1"/>
</dbReference>
<dbReference type="PROSITE" id="PS51186">
    <property type="entry name" value="GNAT"/>
    <property type="match status" value="1"/>
</dbReference>
<evidence type="ECO:0000313" key="3">
    <source>
        <dbReference type="Proteomes" id="UP001161247"/>
    </source>
</evidence>
<dbReference type="EMBL" id="OX459120">
    <property type="protein sequence ID" value="CAI9098789.1"/>
    <property type="molecule type" value="Genomic_DNA"/>
</dbReference>
<dbReference type="PANTHER" id="PTHR46067:SF27">
    <property type="entry name" value="ACYL-COA N-ACYLTRANSFERASES (NAT) SUPERFAMILY PROTEIN"/>
    <property type="match status" value="1"/>
</dbReference>
<dbReference type="GO" id="GO:0016747">
    <property type="term" value="F:acyltransferase activity, transferring groups other than amino-acyl groups"/>
    <property type="evidence" value="ECO:0007669"/>
    <property type="project" value="InterPro"/>
</dbReference>
<feature type="domain" description="N-acetyltransferase" evidence="1">
    <location>
        <begin position="27"/>
        <end position="187"/>
    </location>
</feature>
<protein>
    <submittedName>
        <fullName evidence="2">OLC1v1035496C1</fullName>
    </submittedName>
</protein>
<accession>A0AAV1CT42</accession>